<name>A0AAE3LKW8_9BACT</name>
<keyword evidence="2" id="KW-0808">Transferase</keyword>
<dbReference type="EMBL" id="JAOTPL010000017">
    <property type="protein sequence ID" value="MCU7695023.1"/>
    <property type="molecule type" value="Genomic_DNA"/>
</dbReference>
<dbReference type="InterPro" id="IPR001296">
    <property type="entry name" value="Glyco_trans_1"/>
</dbReference>
<evidence type="ECO:0000313" key="2">
    <source>
        <dbReference type="EMBL" id="MCU7695023.1"/>
    </source>
</evidence>
<organism evidence="2 3">
    <name type="scientific">Haoranjiania flava</name>
    <dbReference type="NCBI Taxonomy" id="1856322"/>
    <lineage>
        <taxon>Bacteria</taxon>
        <taxon>Pseudomonadati</taxon>
        <taxon>Bacteroidota</taxon>
        <taxon>Chitinophagia</taxon>
        <taxon>Chitinophagales</taxon>
        <taxon>Chitinophagaceae</taxon>
        <taxon>Haoranjiania</taxon>
    </lineage>
</organism>
<evidence type="ECO:0000313" key="3">
    <source>
        <dbReference type="Proteomes" id="UP001209317"/>
    </source>
</evidence>
<keyword evidence="2" id="KW-0328">Glycosyltransferase</keyword>
<dbReference type="EC" id="2.4.-.-" evidence="2"/>
<dbReference type="GO" id="GO:0016757">
    <property type="term" value="F:glycosyltransferase activity"/>
    <property type="evidence" value="ECO:0007669"/>
    <property type="project" value="UniProtKB-KW"/>
</dbReference>
<dbReference type="AlphaFoldDB" id="A0AAE3LKW8"/>
<dbReference type="Gene3D" id="3.40.50.2000">
    <property type="entry name" value="Glycogen Phosphorylase B"/>
    <property type="match status" value="2"/>
</dbReference>
<sequence>MNTLILYRKHRGNTYSYYRFIRELIERFGLEHVREIYFYKTDTDVAACADNSIFLLPLADATGLNLAWWYNVKLPAIARKLKAEKVVYINCLPAKKIRAPQKCIFTDVEFITQANKLTNYQKYLKKNLVARLKHAQKVITYSGHAKQVLQNFIAAKTTTPEVEVIPAAANHMFMERSFNEKEIRKDNLTFGEEYFLAKIDPHEEQQFVELLKAFTVFKQWQKSNMKIVVSGLESSITNSLKRKAASYKFKDDVVILTEEHEDVYAEIISAAYAYLLVTGKDADIMPAVEAMQSQTLLMSYGLPSLKEIAGAAMTQLIENDYEALGRQMIEVYKNEEKREQQIEKGSALISSFDYEISKQLLFDLLLH</sequence>
<evidence type="ECO:0000259" key="1">
    <source>
        <dbReference type="Pfam" id="PF00534"/>
    </source>
</evidence>
<dbReference type="PANTHER" id="PTHR46401:SF8">
    <property type="entry name" value="BLL6006 PROTEIN"/>
    <property type="match status" value="1"/>
</dbReference>
<dbReference type="SUPFAM" id="SSF53756">
    <property type="entry name" value="UDP-Glycosyltransferase/glycogen phosphorylase"/>
    <property type="match status" value="1"/>
</dbReference>
<feature type="domain" description="Glycosyl transferase family 1" evidence="1">
    <location>
        <begin position="184"/>
        <end position="345"/>
    </location>
</feature>
<proteinExistence type="predicted"/>
<dbReference type="RefSeq" id="WP_263038509.1">
    <property type="nucleotide sequence ID" value="NZ_JAOTPL010000017.1"/>
</dbReference>
<reference evidence="2" key="1">
    <citation type="submission" date="2022-10" db="EMBL/GenBank/DDBJ databases">
        <authorList>
            <person name="Kim H.S."/>
            <person name="Kim J.-S."/>
            <person name="Suh M.K."/>
            <person name="Eom M.K."/>
            <person name="Lee J.-S."/>
        </authorList>
    </citation>
    <scope>NUCLEOTIDE SEQUENCE</scope>
    <source>
        <strain evidence="2">LIP-5</strain>
    </source>
</reference>
<gene>
    <name evidence="2" type="ORF">OD355_10885</name>
</gene>
<dbReference type="PANTHER" id="PTHR46401">
    <property type="entry name" value="GLYCOSYLTRANSFERASE WBBK-RELATED"/>
    <property type="match status" value="1"/>
</dbReference>
<dbReference type="Pfam" id="PF00534">
    <property type="entry name" value="Glycos_transf_1"/>
    <property type="match status" value="1"/>
</dbReference>
<dbReference type="Proteomes" id="UP001209317">
    <property type="component" value="Unassembled WGS sequence"/>
</dbReference>
<protein>
    <submittedName>
        <fullName evidence="2">Glycosyltransferase</fullName>
        <ecNumber evidence="2">2.4.-.-</ecNumber>
    </submittedName>
</protein>
<comment type="caution">
    <text evidence="2">The sequence shown here is derived from an EMBL/GenBank/DDBJ whole genome shotgun (WGS) entry which is preliminary data.</text>
</comment>
<accession>A0AAE3LKW8</accession>
<keyword evidence="3" id="KW-1185">Reference proteome</keyword>